<gene>
    <name evidence="1" type="ORF">SUZIE_135405</name>
</gene>
<sequence length="165" mass="18644">MGLLYQGQVCDPILATEMHPEIWKIWEFLFPDDKEMLDKFASIRIPGSKKERTPLPNLKTVFVGHDYSSTPSEIRGNLSKPLSENEILQLFEEMMGSLKSSQQISPQDFIYELKMGSEDERLVTYLESLRVSLTSNPVRCLRKGAALPMMMATPSGIIQNACTSL</sequence>
<evidence type="ECO:0000313" key="1">
    <source>
        <dbReference type="EMBL" id="MBZ3875934.1"/>
    </source>
</evidence>
<protein>
    <submittedName>
        <fullName evidence="1">Protein diaphanous-like protein 3</fullName>
    </submittedName>
</protein>
<comment type="caution">
    <text evidence="1">The sequence shown here is derived from an EMBL/GenBank/DDBJ whole genome shotgun (WGS) entry which is preliminary data.</text>
</comment>
<accession>A0AA41MQC0</accession>
<proteinExistence type="predicted"/>
<dbReference type="Proteomes" id="UP001166674">
    <property type="component" value="Unassembled WGS sequence"/>
</dbReference>
<organism evidence="1 2">
    <name type="scientific">Sciurus carolinensis</name>
    <name type="common">Eastern gray squirrel</name>
    <dbReference type="NCBI Taxonomy" id="30640"/>
    <lineage>
        <taxon>Eukaryota</taxon>
        <taxon>Metazoa</taxon>
        <taxon>Chordata</taxon>
        <taxon>Craniata</taxon>
        <taxon>Vertebrata</taxon>
        <taxon>Euteleostomi</taxon>
        <taxon>Mammalia</taxon>
        <taxon>Eutheria</taxon>
        <taxon>Euarchontoglires</taxon>
        <taxon>Glires</taxon>
        <taxon>Rodentia</taxon>
        <taxon>Sciuromorpha</taxon>
        <taxon>Sciuridae</taxon>
        <taxon>Sciurinae</taxon>
        <taxon>Sciurini</taxon>
        <taxon>Sciurus</taxon>
    </lineage>
</organism>
<dbReference type="AlphaFoldDB" id="A0AA41MQC0"/>
<keyword evidence="2" id="KW-1185">Reference proteome</keyword>
<evidence type="ECO:0000313" key="2">
    <source>
        <dbReference type="Proteomes" id="UP001166674"/>
    </source>
</evidence>
<reference evidence="1" key="1">
    <citation type="submission" date="2020-03" db="EMBL/GenBank/DDBJ databases">
        <title>Studies in the Genomics of Life Span.</title>
        <authorList>
            <person name="Glass D."/>
        </authorList>
    </citation>
    <scope>NUCLEOTIDE SEQUENCE</scope>
    <source>
        <strain evidence="1">SUZIE</strain>
        <tissue evidence="1">Muscle</tissue>
    </source>
</reference>
<dbReference type="EMBL" id="JAATJV010262900">
    <property type="protein sequence ID" value="MBZ3875934.1"/>
    <property type="molecule type" value="Genomic_DNA"/>
</dbReference>
<name>A0AA41MQC0_SCICA</name>